<dbReference type="EMBL" id="BAAAMY010000004">
    <property type="protein sequence ID" value="GAA1917854.1"/>
    <property type="molecule type" value="Genomic_DNA"/>
</dbReference>
<comment type="caution">
    <text evidence="2">The sequence shown here is derived from an EMBL/GenBank/DDBJ whole genome shotgun (WGS) entry which is preliminary data.</text>
</comment>
<proteinExistence type="predicted"/>
<dbReference type="PROSITE" id="PS51186">
    <property type="entry name" value="GNAT"/>
    <property type="match status" value="1"/>
</dbReference>
<reference evidence="2 3" key="1">
    <citation type="journal article" date="2019" name="Int. J. Syst. Evol. Microbiol.">
        <title>The Global Catalogue of Microorganisms (GCM) 10K type strain sequencing project: providing services to taxonomists for standard genome sequencing and annotation.</title>
        <authorList>
            <consortium name="The Broad Institute Genomics Platform"/>
            <consortium name="The Broad Institute Genome Sequencing Center for Infectious Disease"/>
            <person name="Wu L."/>
            <person name="Ma J."/>
        </authorList>
    </citation>
    <scope>NUCLEOTIDE SEQUENCE [LARGE SCALE GENOMIC DNA]</scope>
    <source>
        <strain evidence="2 3">JCM 14046</strain>
    </source>
</reference>
<accession>A0ABN2PDC1</accession>
<dbReference type="PANTHER" id="PTHR43441">
    <property type="entry name" value="RIBOSOMAL-PROTEIN-SERINE ACETYLTRANSFERASE"/>
    <property type="match status" value="1"/>
</dbReference>
<dbReference type="InterPro" id="IPR000182">
    <property type="entry name" value="GNAT_dom"/>
</dbReference>
<dbReference type="Pfam" id="PF13302">
    <property type="entry name" value="Acetyltransf_3"/>
    <property type="match status" value="1"/>
</dbReference>
<keyword evidence="3" id="KW-1185">Reference proteome</keyword>
<protein>
    <submittedName>
        <fullName evidence="2">GNAT family protein</fullName>
    </submittedName>
</protein>
<evidence type="ECO:0000259" key="1">
    <source>
        <dbReference type="PROSITE" id="PS51186"/>
    </source>
</evidence>
<evidence type="ECO:0000313" key="2">
    <source>
        <dbReference type="EMBL" id="GAA1917854.1"/>
    </source>
</evidence>
<sequence>METLSTPRLHLVPLSAEVLRRRLAADDFELVLDLPDGTRTVGFGPQWPGDVVGSYEALLGSLGPTVADDVVVDLRYVAVDREALQAVAELGAKGPVAGDGAVEIGYGVNEACRGRGLGTEAVGALVTAALGRDDVTRVLAHTTSDNIASQRVLENTGFSRVGSTVEEGHGPVAVWERTT</sequence>
<evidence type="ECO:0000313" key="3">
    <source>
        <dbReference type="Proteomes" id="UP001501612"/>
    </source>
</evidence>
<dbReference type="PANTHER" id="PTHR43441:SF6">
    <property type="entry name" value="N-ACETYLTRANSFERASE DOMAIN-CONTAINING PROTEIN"/>
    <property type="match status" value="1"/>
</dbReference>
<dbReference type="InterPro" id="IPR016181">
    <property type="entry name" value="Acyl_CoA_acyltransferase"/>
</dbReference>
<dbReference type="Proteomes" id="UP001501612">
    <property type="component" value="Unassembled WGS sequence"/>
</dbReference>
<dbReference type="RefSeq" id="WP_344006505.1">
    <property type="nucleotide sequence ID" value="NZ_BAAAMY010000004.1"/>
</dbReference>
<dbReference type="InterPro" id="IPR051908">
    <property type="entry name" value="Ribosomal_N-acetyltransferase"/>
</dbReference>
<name>A0ABN2PDC1_9ACTN</name>
<feature type="domain" description="N-acetyltransferase" evidence="1">
    <location>
        <begin position="18"/>
        <end position="179"/>
    </location>
</feature>
<organism evidence="2 3">
    <name type="scientific">Nocardioides lentus</name>
    <dbReference type="NCBI Taxonomy" id="338077"/>
    <lineage>
        <taxon>Bacteria</taxon>
        <taxon>Bacillati</taxon>
        <taxon>Actinomycetota</taxon>
        <taxon>Actinomycetes</taxon>
        <taxon>Propionibacteriales</taxon>
        <taxon>Nocardioidaceae</taxon>
        <taxon>Nocardioides</taxon>
    </lineage>
</organism>
<dbReference type="SUPFAM" id="SSF55729">
    <property type="entry name" value="Acyl-CoA N-acyltransferases (Nat)"/>
    <property type="match status" value="1"/>
</dbReference>
<dbReference type="Gene3D" id="3.40.630.30">
    <property type="match status" value="1"/>
</dbReference>
<gene>
    <name evidence="2" type="ORF">GCM10009737_19120</name>
</gene>